<sequence>MQKLGYQNLRGPEVRVELEGKLNKLSDIYRTKSDFVAPFLFINGENFSAPLTKFGKRESSGNFLKLNHQH</sequence>
<dbReference type="AlphaFoldDB" id="A0A8J2J0S0"/>
<dbReference type="EMBL" id="CAJVCH010012108">
    <property type="protein sequence ID" value="CAG7672747.1"/>
    <property type="molecule type" value="Genomic_DNA"/>
</dbReference>
<proteinExistence type="predicted"/>
<dbReference type="Proteomes" id="UP000708208">
    <property type="component" value="Unassembled WGS sequence"/>
</dbReference>
<evidence type="ECO:0000313" key="1">
    <source>
        <dbReference type="EMBL" id="CAG7672747.1"/>
    </source>
</evidence>
<reference evidence="1" key="1">
    <citation type="submission" date="2021-06" db="EMBL/GenBank/DDBJ databases">
        <authorList>
            <person name="Hodson N. C."/>
            <person name="Mongue J. A."/>
            <person name="Jaron S. K."/>
        </authorList>
    </citation>
    <scope>NUCLEOTIDE SEQUENCE</scope>
</reference>
<keyword evidence="2" id="KW-1185">Reference proteome</keyword>
<evidence type="ECO:0000313" key="2">
    <source>
        <dbReference type="Proteomes" id="UP000708208"/>
    </source>
</evidence>
<name>A0A8J2J0S0_9HEXA</name>
<protein>
    <submittedName>
        <fullName evidence="1">Uncharacterized protein</fullName>
    </submittedName>
</protein>
<accession>A0A8J2J0S0</accession>
<gene>
    <name evidence="1" type="ORF">AFUS01_LOCUS2138</name>
</gene>
<organism evidence="1 2">
    <name type="scientific">Allacma fusca</name>
    <dbReference type="NCBI Taxonomy" id="39272"/>
    <lineage>
        <taxon>Eukaryota</taxon>
        <taxon>Metazoa</taxon>
        <taxon>Ecdysozoa</taxon>
        <taxon>Arthropoda</taxon>
        <taxon>Hexapoda</taxon>
        <taxon>Collembola</taxon>
        <taxon>Symphypleona</taxon>
        <taxon>Sminthuridae</taxon>
        <taxon>Allacma</taxon>
    </lineage>
</organism>
<comment type="caution">
    <text evidence="1">The sequence shown here is derived from an EMBL/GenBank/DDBJ whole genome shotgun (WGS) entry which is preliminary data.</text>
</comment>